<dbReference type="Proteomes" id="UP000886632">
    <property type="component" value="Unassembled WGS sequence"/>
</dbReference>
<dbReference type="Gene3D" id="3.30.200.20">
    <property type="entry name" value="Phosphorylase Kinase, domain 1"/>
    <property type="match status" value="1"/>
</dbReference>
<gene>
    <name evidence="3" type="ORF">IPP00_00250</name>
</gene>
<evidence type="ECO:0000256" key="1">
    <source>
        <dbReference type="SAM" id="MobiDB-lite"/>
    </source>
</evidence>
<dbReference type="InterPro" id="IPR031634">
    <property type="entry name" value="PknG_rubred"/>
</dbReference>
<dbReference type="EMBL" id="JADKGK010000003">
    <property type="protein sequence ID" value="MBL0002486.1"/>
    <property type="molecule type" value="Genomic_DNA"/>
</dbReference>
<comment type="caution">
    <text evidence="3">The sequence shown here is derived from an EMBL/GenBank/DDBJ whole genome shotgun (WGS) entry which is preliminary data.</text>
</comment>
<proteinExistence type="predicted"/>
<feature type="region of interest" description="Disordered" evidence="1">
    <location>
        <begin position="1"/>
        <end position="77"/>
    </location>
</feature>
<organism evidence="3 4">
    <name type="scientific">Candidatus Phosphoribacter hodrii</name>
    <dbReference type="NCBI Taxonomy" id="2953743"/>
    <lineage>
        <taxon>Bacteria</taxon>
        <taxon>Bacillati</taxon>
        <taxon>Actinomycetota</taxon>
        <taxon>Actinomycetes</taxon>
        <taxon>Micrococcales</taxon>
        <taxon>Dermatophilaceae</taxon>
        <taxon>Candidatus Phosphoribacter</taxon>
    </lineage>
</organism>
<reference evidence="3" key="1">
    <citation type="submission" date="2020-10" db="EMBL/GenBank/DDBJ databases">
        <title>Connecting structure to function with the recovery of over 1000 high-quality activated sludge metagenome-assembled genomes encoding full-length rRNA genes using long-read sequencing.</title>
        <authorList>
            <person name="Singleton C.M."/>
            <person name="Petriglieri F."/>
            <person name="Kristensen J.M."/>
            <person name="Kirkegaard R.H."/>
            <person name="Michaelsen T.Y."/>
            <person name="Andersen M.H."/>
            <person name="Karst S.M."/>
            <person name="Dueholm M.S."/>
            <person name="Nielsen P.H."/>
            <person name="Albertsen M."/>
        </authorList>
    </citation>
    <scope>NUCLEOTIDE SEQUENCE</scope>
    <source>
        <strain evidence="3">Ribe_18-Q3-R11-54_MAXAC.001</strain>
    </source>
</reference>
<evidence type="ECO:0000259" key="2">
    <source>
        <dbReference type="Pfam" id="PF16919"/>
    </source>
</evidence>
<evidence type="ECO:0000313" key="4">
    <source>
        <dbReference type="Proteomes" id="UP000886632"/>
    </source>
</evidence>
<feature type="domain" description="Protein kinase G rubredoxin" evidence="2">
    <location>
        <begin position="1"/>
        <end position="41"/>
    </location>
</feature>
<protein>
    <recommendedName>
        <fullName evidence="2">Protein kinase G rubredoxin domain-containing protein</fullName>
    </recommendedName>
</protein>
<feature type="compositionally biased region" description="Basic residues" evidence="1">
    <location>
        <begin position="52"/>
        <end position="77"/>
    </location>
</feature>
<dbReference type="Pfam" id="PF16919">
    <property type="entry name" value="PknG_rubred"/>
    <property type="match status" value="1"/>
</dbReference>
<evidence type="ECO:0000313" key="3">
    <source>
        <dbReference type="EMBL" id="MBL0002486.1"/>
    </source>
</evidence>
<sequence>MLNPVVPEDKRFCSNCGTRVGRSQGDRPGRTTGFAPSVARPSPSTPCSSRGSRGRAVRRRRLPRPRWSRGRRRPQAH</sequence>
<accession>A0A9D7T6H8</accession>
<name>A0A9D7T6H8_9MICO</name>
<dbReference type="AlphaFoldDB" id="A0A9D7T6H8"/>